<protein>
    <submittedName>
        <fullName evidence="2">Tfp pilus assembly protein PilO</fullName>
    </submittedName>
</protein>
<dbReference type="InterPro" id="IPR014717">
    <property type="entry name" value="Transl_elong_EF1B/ribsomal_bS6"/>
</dbReference>
<dbReference type="Pfam" id="PF04350">
    <property type="entry name" value="PilO"/>
    <property type="match status" value="1"/>
</dbReference>
<evidence type="ECO:0000256" key="1">
    <source>
        <dbReference type="SAM" id="Phobius"/>
    </source>
</evidence>
<proteinExistence type="predicted"/>
<dbReference type="Gene3D" id="3.30.70.60">
    <property type="match status" value="1"/>
</dbReference>
<reference evidence="2 3" key="1">
    <citation type="submission" date="2016-11" db="EMBL/GenBank/DDBJ databases">
        <authorList>
            <person name="Jaros S."/>
            <person name="Januszkiewicz K."/>
            <person name="Wedrychowicz H."/>
        </authorList>
    </citation>
    <scope>NUCLEOTIDE SEQUENCE [LARGE SCALE GENOMIC DNA]</scope>
    <source>
        <strain evidence="2 3">DSM 46144</strain>
    </source>
</reference>
<dbReference type="STRING" id="134849.SAMN05443668_103685"/>
<keyword evidence="3" id="KW-1185">Reference proteome</keyword>
<evidence type="ECO:0000313" key="3">
    <source>
        <dbReference type="Proteomes" id="UP000184440"/>
    </source>
</evidence>
<sequence>MALSQMTTRVPSGLLDTSALRGNVLGLWVIGGVVGTLLVLALGGFLLIRPQQAHTAEVRAQTETAQASVDALRSRLAQVRAQNSRIAEYRSAYQTARAALPTTAALSTFLRSVQSSGSRAGVAVSGLIVGAPSQVNGLGATIYALPITITATGTASKLDGFLNQLQRVQPRAVLVSTANATPNESSNSLRGSVLLTLGLQMYVAPAAAASTD</sequence>
<dbReference type="EMBL" id="FRCS01000003">
    <property type="protein sequence ID" value="SHN20933.1"/>
    <property type="molecule type" value="Genomic_DNA"/>
</dbReference>
<dbReference type="RefSeq" id="WP_084741041.1">
    <property type="nucleotide sequence ID" value="NZ_FRCS01000003.1"/>
</dbReference>
<dbReference type="Proteomes" id="UP000184440">
    <property type="component" value="Unassembled WGS sequence"/>
</dbReference>
<keyword evidence="1" id="KW-1133">Transmembrane helix</keyword>
<organism evidence="2 3">
    <name type="scientific">Cryptosporangium aurantiacum</name>
    <dbReference type="NCBI Taxonomy" id="134849"/>
    <lineage>
        <taxon>Bacteria</taxon>
        <taxon>Bacillati</taxon>
        <taxon>Actinomycetota</taxon>
        <taxon>Actinomycetes</taxon>
        <taxon>Cryptosporangiales</taxon>
        <taxon>Cryptosporangiaceae</taxon>
        <taxon>Cryptosporangium</taxon>
    </lineage>
</organism>
<keyword evidence="1" id="KW-0812">Transmembrane</keyword>
<dbReference type="GO" id="GO:0043683">
    <property type="term" value="P:type IV pilus assembly"/>
    <property type="evidence" value="ECO:0007669"/>
    <property type="project" value="InterPro"/>
</dbReference>
<dbReference type="GO" id="GO:0043107">
    <property type="term" value="P:type IV pilus-dependent motility"/>
    <property type="evidence" value="ECO:0007669"/>
    <property type="project" value="InterPro"/>
</dbReference>
<keyword evidence="1" id="KW-0472">Membrane</keyword>
<evidence type="ECO:0000313" key="2">
    <source>
        <dbReference type="EMBL" id="SHN20933.1"/>
    </source>
</evidence>
<feature type="transmembrane region" description="Helical" evidence="1">
    <location>
        <begin position="25"/>
        <end position="48"/>
    </location>
</feature>
<dbReference type="AlphaFoldDB" id="A0A1M7PTW9"/>
<accession>A0A1M7PTW9</accession>
<dbReference type="OrthoDB" id="3294994at2"/>
<name>A0A1M7PTW9_9ACTN</name>
<gene>
    <name evidence="2" type="ORF">SAMN05443668_103685</name>
</gene>
<dbReference type="InterPro" id="IPR007445">
    <property type="entry name" value="PilO"/>
</dbReference>